<dbReference type="Pfam" id="PF00892">
    <property type="entry name" value="EamA"/>
    <property type="match status" value="2"/>
</dbReference>
<feature type="transmembrane region" description="Helical" evidence="6">
    <location>
        <begin position="171"/>
        <end position="190"/>
    </location>
</feature>
<dbReference type="InterPro" id="IPR000620">
    <property type="entry name" value="EamA_dom"/>
</dbReference>
<keyword evidence="3 6" id="KW-0812">Transmembrane</keyword>
<dbReference type="InterPro" id="IPR050638">
    <property type="entry name" value="AA-Vitamin_Transporters"/>
</dbReference>
<gene>
    <name evidence="8" type="ORF">K7472_09830</name>
</gene>
<dbReference type="EMBL" id="JAINVZ010000005">
    <property type="protein sequence ID" value="MBY8885141.1"/>
    <property type="molecule type" value="Genomic_DNA"/>
</dbReference>
<feature type="transmembrane region" description="Helical" evidence="6">
    <location>
        <begin position="115"/>
        <end position="134"/>
    </location>
</feature>
<feature type="domain" description="EamA" evidence="7">
    <location>
        <begin position="7"/>
        <end position="130"/>
    </location>
</feature>
<feature type="transmembrane region" description="Helical" evidence="6">
    <location>
        <begin position="237"/>
        <end position="256"/>
    </location>
</feature>
<feature type="transmembrane region" description="Helical" evidence="6">
    <location>
        <begin position="33"/>
        <end position="51"/>
    </location>
</feature>
<protein>
    <submittedName>
        <fullName evidence="8">EamA family transporter</fullName>
    </submittedName>
</protein>
<evidence type="ECO:0000313" key="9">
    <source>
        <dbReference type="Proteomes" id="UP001198565"/>
    </source>
</evidence>
<dbReference type="RefSeq" id="WP_222976263.1">
    <property type="nucleotide sequence ID" value="NZ_JAINVZ010000005.1"/>
</dbReference>
<dbReference type="PANTHER" id="PTHR32322:SF9">
    <property type="entry name" value="AMINO-ACID METABOLITE EFFLUX PUMP-RELATED"/>
    <property type="match status" value="1"/>
</dbReference>
<feature type="transmembrane region" description="Helical" evidence="6">
    <location>
        <begin position="262"/>
        <end position="281"/>
    </location>
</feature>
<evidence type="ECO:0000256" key="3">
    <source>
        <dbReference type="ARBA" id="ARBA00022692"/>
    </source>
</evidence>
<proteinExistence type="inferred from homology"/>
<evidence type="ECO:0000256" key="4">
    <source>
        <dbReference type="ARBA" id="ARBA00022989"/>
    </source>
</evidence>
<feature type="transmembrane region" description="Helical" evidence="6">
    <location>
        <begin position="140"/>
        <end position="159"/>
    </location>
</feature>
<organism evidence="8 9">
    <name type="scientific">Streptantibioticus parmotrematis</name>
    <dbReference type="NCBI Taxonomy" id="2873249"/>
    <lineage>
        <taxon>Bacteria</taxon>
        <taxon>Bacillati</taxon>
        <taxon>Actinomycetota</taxon>
        <taxon>Actinomycetes</taxon>
        <taxon>Kitasatosporales</taxon>
        <taxon>Streptomycetaceae</taxon>
        <taxon>Streptantibioticus</taxon>
    </lineage>
</organism>
<keyword evidence="9" id="KW-1185">Reference proteome</keyword>
<comment type="similarity">
    <text evidence="2">Belongs to the EamA transporter family.</text>
</comment>
<evidence type="ECO:0000256" key="6">
    <source>
        <dbReference type="SAM" id="Phobius"/>
    </source>
</evidence>
<accession>A0ABS7QPM5</accession>
<keyword evidence="4 6" id="KW-1133">Transmembrane helix</keyword>
<feature type="transmembrane region" description="Helical" evidence="6">
    <location>
        <begin position="86"/>
        <end position="108"/>
    </location>
</feature>
<feature type="transmembrane region" description="Helical" evidence="6">
    <location>
        <begin position="58"/>
        <end position="80"/>
    </location>
</feature>
<reference evidence="8 9" key="1">
    <citation type="submission" date="2021-08" db="EMBL/GenBank/DDBJ databases">
        <title>Streptomyces sp. PTM05 isolated from lichen.</title>
        <authorList>
            <person name="Somphong A."/>
            <person name="Phongsopitanun W."/>
            <person name="Tanasupawat S."/>
        </authorList>
    </citation>
    <scope>NUCLEOTIDE SEQUENCE [LARGE SCALE GENOMIC DNA]</scope>
    <source>
        <strain evidence="8 9">Ptm05</strain>
    </source>
</reference>
<dbReference type="InterPro" id="IPR037185">
    <property type="entry name" value="EmrE-like"/>
</dbReference>
<dbReference type="PANTHER" id="PTHR32322">
    <property type="entry name" value="INNER MEMBRANE TRANSPORTER"/>
    <property type="match status" value="1"/>
</dbReference>
<feature type="transmembrane region" description="Helical" evidence="6">
    <location>
        <begin position="210"/>
        <end position="230"/>
    </location>
</feature>
<keyword evidence="5 6" id="KW-0472">Membrane</keyword>
<sequence length="315" mass="32964">MKPAHVALAVVVAAVWGVNFVVIDVGLSDFPPLLFSAVRFTLAAVPAVFFVGRPRVAWRWVIAVGIALGVLKFGFLFMGMDSGMPSGMASLVLQGQAVFTVLFAAVLLREKPRKVQVAGMLLATAGIVVAGTDSGAAGPLGPFLMVVGAAAFWGVSNIAMRKASPPDMFRFMVWVSVVPPIPLALISVPYEGWHKDITALRDISWGGAGAALYVAWGATLFGFGVWGFLLRTYDSPTVAPFSLLVPVFGLAAAWVFQGERMTLTTSFAAALVVVGIAIGMLRPGSVPFLRRGAPLPAVAPADADPMPAAEDTPVA</sequence>
<evidence type="ECO:0000259" key="7">
    <source>
        <dbReference type="Pfam" id="PF00892"/>
    </source>
</evidence>
<dbReference type="Proteomes" id="UP001198565">
    <property type="component" value="Unassembled WGS sequence"/>
</dbReference>
<evidence type="ECO:0000256" key="5">
    <source>
        <dbReference type="ARBA" id="ARBA00023136"/>
    </source>
</evidence>
<evidence type="ECO:0000313" key="8">
    <source>
        <dbReference type="EMBL" id="MBY8885141.1"/>
    </source>
</evidence>
<name>A0ABS7QPM5_9ACTN</name>
<evidence type="ECO:0000256" key="2">
    <source>
        <dbReference type="ARBA" id="ARBA00007362"/>
    </source>
</evidence>
<feature type="domain" description="EamA" evidence="7">
    <location>
        <begin position="144"/>
        <end position="278"/>
    </location>
</feature>
<evidence type="ECO:0000256" key="1">
    <source>
        <dbReference type="ARBA" id="ARBA00004141"/>
    </source>
</evidence>
<comment type="caution">
    <text evidence="8">The sequence shown here is derived from an EMBL/GenBank/DDBJ whole genome shotgun (WGS) entry which is preliminary data.</text>
</comment>
<dbReference type="SUPFAM" id="SSF103481">
    <property type="entry name" value="Multidrug resistance efflux transporter EmrE"/>
    <property type="match status" value="2"/>
</dbReference>
<comment type="subcellular location">
    <subcellularLocation>
        <location evidence="1">Membrane</location>
        <topology evidence="1">Multi-pass membrane protein</topology>
    </subcellularLocation>
</comment>